<sequence>MRTFLTILVGLLGGFVIGIALSSMIGIFGMLFLNEPIGIKFLPYFTALLCAIIVPMIEQKSRNRS</sequence>
<dbReference type="EMBL" id="JBHSPF010000017">
    <property type="protein sequence ID" value="MFC5628002.1"/>
    <property type="molecule type" value="Genomic_DNA"/>
</dbReference>
<keyword evidence="1" id="KW-0812">Transmembrane</keyword>
<keyword evidence="1" id="KW-0472">Membrane</keyword>
<comment type="caution">
    <text evidence="2">The sequence shown here is derived from an EMBL/GenBank/DDBJ whole genome shotgun (WGS) entry which is preliminary data.</text>
</comment>
<keyword evidence="1" id="KW-1133">Transmembrane helix</keyword>
<dbReference type="RefSeq" id="WP_270896698.1">
    <property type="nucleotide sequence ID" value="NZ_JBHSPF010000017.1"/>
</dbReference>
<name>A0ABW0U3E4_9BACI</name>
<feature type="transmembrane region" description="Helical" evidence="1">
    <location>
        <begin position="37"/>
        <end position="57"/>
    </location>
</feature>
<gene>
    <name evidence="2" type="ORF">ACFPTR_03725</name>
</gene>
<dbReference type="Pfam" id="PF19382">
    <property type="entry name" value="DUF5957"/>
    <property type="match status" value="1"/>
</dbReference>
<protein>
    <submittedName>
        <fullName evidence="2">DUF5957 family protein</fullName>
    </submittedName>
</protein>
<keyword evidence="3" id="KW-1185">Reference proteome</keyword>
<accession>A0ABW0U3E4</accession>
<evidence type="ECO:0000313" key="2">
    <source>
        <dbReference type="EMBL" id="MFC5628002.1"/>
    </source>
</evidence>
<organism evidence="2 3">
    <name type="scientific">Aliibacillus thermotolerans</name>
    <dbReference type="NCBI Taxonomy" id="1834418"/>
    <lineage>
        <taxon>Bacteria</taxon>
        <taxon>Bacillati</taxon>
        <taxon>Bacillota</taxon>
        <taxon>Bacilli</taxon>
        <taxon>Bacillales</taxon>
        <taxon>Bacillaceae</taxon>
        <taxon>Aliibacillus</taxon>
    </lineage>
</organism>
<dbReference type="InterPro" id="IPR046001">
    <property type="entry name" value="DUF5957"/>
</dbReference>
<feature type="transmembrane region" description="Helical" evidence="1">
    <location>
        <begin position="7"/>
        <end position="31"/>
    </location>
</feature>
<proteinExistence type="predicted"/>
<evidence type="ECO:0000256" key="1">
    <source>
        <dbReference type="SAM" id="Phobius"/>
    </source>
</evidence>
<evidence type="ECO:0000313" key="3">
    <source>
        <dbReference type="Proteomes" id="UP001596143"/>
    </source>
</evidence>
<dbReference type="Proteomes" id="UP001596143">
    <property type="component" value="Unassembled WGS sequence"/>
</dbReference>
<reference evidence="3" key="1">
    <citation type="journal article" date="2019" name="Int. J. Syst. Evol. Microbiol.">
        <title>The Global Catalogue of Microorganisms (GCM) 10K type strain sequencing project: providing services to taxonomists for standard genome sequencing and annotation.</title>
        <authorList>
            <consortium name="The Broad Institute Genomics Platform"/>
            <consortium name="The Broad Institute Genome Sequencing Center for Infectious Disease"/>
            <person name="Wu L."/>
            <person name="Ma J."/>
        </authorList>
    </citation>
    <scope>NUCLEOTIDE SEQUENCE [LARGE SCALE GENOMIC DNA]</scope>
    <source>
        <strain evidence="3">CGMCC 1.15790</strain>
    </source>
</reference>